<accession>A0A4V5N754</accession>
<evidence type="ECO:0000313" key="3">
    <source>
        <dbReference type="Proteomes" id="UP000310066"/>
    </source>
</evidence>
<name>A0A4V5N754_9PEZI</name>
<evidence type="ECO:0000256" key="1">
    <source>
        <dbReference type="SAM" id="MobiDB-lite"/>
    </source>
</evidence>
<dbReference type="OrthoDB" id="10319856at2759"/>
<dbReference type="Proteomes" id="UP000310066">
    <property type="component" value="Unassembled WGS sequence"/>
</dbReference>
<comment type="caution">
    <text evidence="2">The sequence shown here is derived from an EMBL/GenBank/DDBJ whole genome shotgun (WGS) entry which is preliminary data.</text>
</comment>
<feature type="region of interest" description="Disordered" evidence="1">
    <location>
        <begin position="15"/>
        <end position="46"/>
    </location>
</feature>
<dbReference type="EMBL" id="NAJP01000046">
    <property type="protein sequence ID" value="TKA38329.1"/>
    <property type="molecule type" value="Genomic_DNA"/>
</dbReference>
<sequence length="150" mass="15354">MQILTTLTTLAASYSTSTSTSNPTSPSPPSISPSVPPHDGGSGGLPLPFPPNTTIYYNSTTSSYPTNSTACPPYLGNSTIYADVCTELLDYPVIAIAAAPDNECTITVYQGSRSCGGGARKDILVIPAGQGCMGLEVEGGGRASGVWTCR</sequence>
<evidence type="ECO:0000313" key="2">
    <source>
        <dbReference type="EMBL" id="TKA38329.1"/>
    </source>
</evidence>
<reference evidence="2 3" key="1">
    <citation type="submission" date="2017-03" db="EMBL/GenBank/DDBJ databases">
        <title>Genomes of endolithic fungi from Antarctica.</title>
        <authorList>
            <person name="Coleine C."/>
            <person name="Masonjones S."/>
            <person name="Stajich J.E."/>
        </authorList>
    </citation>
    <scope>NUCLEOTIDE SEQUENCE [LARGE SCALE GENOMIC DNA]</scope>
    <source>
        <strain evidence="2 3">CCFEE 5311</strain>
    </source>
</reference>
<gene>
    <name evidence="2" type="ORF">B0A54_09270</name>
</gene>
<proteinExistence type="predicted"/>
<feature type="compositionally biased region" description="Pro residues" evidence="1">
    <location>
        <begin position="25"/>
        <end position="36"/>
    </location>
</feature>
<feature type="compositionally biased region" description="Low complexity" evidence="1">
    <location>
        <begin position="15"/>
        <end position="24"/>
    </location>
</feature>
<protein>
    <submittedName>
        <fullName evidence="2">Uncharacterized protein</fullName>
    </submittedName>
</protein>
<organism evidence="2 3">
    <name type="scientific">Friedmanniomyces endolithicus</name>
    <dbReference type="NCBI Taxonomy" id="329885"/>
    <lineage>
        <taxon>Eukaryota</taxon>
        <taxon>Fungi</taxon>
        <taxon>Dikarya</taxon>
        <taxon>Ascomycota</taxon>
        <taxon>Pezizomycotina</taxon>
        <taxon>Dothideomycetes</taxon>
        <taxon>Dothideomycetidae</taxon>
        <taxon>Mycosphaerellales</taxon>
        <taxon>Teratosphaeriaceae</taxon>
        <taxon>Friedmanniomyces</taxon>
    </lineage>
</organism>
<dbReference type="AlphaFoldDB" id="A0A4V5N754"/>